<evidence type="ECO:0000313" key="2">
    <source>
        <dbReference type="EMBL" id="CAE6785265.1"/>
    </source>
</evidence>
<evidence type="ECO:0000313" key="3">
    <source>
        <dbReference type="Proteomes" id="UP000675880"/>
    </source>
</evidence>
<dbReference type="EMBL" id="CAJNBJ010000018">
    <property type="protein sequence ID" value="CAE6785265.1"/>
    <property type="molecule type" value="Genomic_DNA"/>
</dbReference>
<evidence type="ECO:0000256" key="1">
    <source>
        <dbReference type="SAM" id="Phobius"/>
    </source>
</evidence>
<accession>A0ABN7M4U1</accession>
<feature type="transmembrane region" description="Helical" evidence="1">
    <location>
        <begin position="80"/>
        <end position="104"/>
    </location>
</feature>
<keyword evidence="1" id="KW-0472">Membrane</keyword>
<reference evidence="2 3" key="1">
    <citation type="submission" date="2021-02" db="EMBL/GenBank/DDBJ databases">
        <authorList>
            <person name="Han P."/>
        </authorList>
    </citation>
    <scope>NUCLEOTIDE SEQUENCE [LARGE SCALE GENOMIC DNA]</scope>
    <source>
        <strain evidence="2">Candidatus Nitrospira sp. ZN2</strain>
    </source>
</reference>
<name>A0ABN7M4U1_9BACT</name>
<protein>
    <submittedName>
        <fullName evidence="2">Uncharacterized protein</fullName>
    </submittedName>
</protein>
<sequence>MSPLPRPRPAVNWFCAGAALSTLCFWCLSSWFTIVNDWLGLRITYDTRPWWLVSAMTTVSLLPWLSLGLIVLLRRWRGPAYGATAFGSGIVAPYLLALGCLVLLPTLDDHWHRRGFDSAAWKANQAADPLWPDRLCMVDDLLARVTFVGLSQERVVELLGPGDRGPLSNGWNAVYWLGPQRGAFRMDEEVLALRFGPEGLVVEYRILLD</sequence>
<comment type="caution">
    <text evidence="2">The sequence shown here is derived from an EMBL/GenBank/DDBJ whole genome shotgun (WGS) entry which is preliminary data.</text>
</comment>
<proteinExistence type="predicted"/>
<gene>
    <name evidence="2" type="ORF">NSPZN2_50077</name>
</gene>
<keyword evidence="3" id="KW-1185">Reference proteome</keyword>
<feature type="transmembrane region" description="Helical" evidence="1">
    <location>
        <begin position="12"/>
        <end position="34"/>
    </location>
</feature>
<keyword evidence="1" id="KW-0812">Transmembrane</keyword>
<organism evidence="2 3">
    <name type="scientific">Nitrospira defluvii</name>
    <dbReference type="NCBI Taxonomy" id="330214"/>
    <lineage>
        <taxon>Bacteria</taxon>
        <taxon>Pseudomonadati</taxon>
        <taxon>Nitrospirota</taxon>
        <taxon>Nitrospiria</taxon>
        <taxon>Nitrospirales</taxon>
        <taxon>Nitrospiraceae</taxon>
        <taxon>Nitrospira</taxon>
    </lineage>
</organism>
<dbReference type="Proteomes" id="UP000675880">
    <property type="component" value="Unassembled WGS sequence"/>
</dbReference>
<feature type="transmembrane region" description="Helical" evidence="1">
    <location>
        <begin position="50"/>
        <end position="73"/>
    </location>
</feature>
<keyword evidence="1" id="KW-1133">Transmembrane helix</keyword>